<accession>A0A8J8NZD7</accession>
<proteinExistence type="predicted"/>
<evidence type="ECO:0000313" key="2">
    <source>
        <dbReference type="Proteomes" id="UP000785679"/>
    </source>
</evidence>
<protein>
    <submittedName>
        <fullName evidence="1">Uncharacterized protein</fullName>
    </submittedName>
</protein>
<organism evidence="1 2">
    <name type="scientific">Halteria grandinella</name>
    <dbReference type="NCBI Taxonomy" id="5974"/>
    <lineage>
        <taxon>Eukaryota</taxon>
        <taxon>Sar</taxon>
        <taxon>Alveolata</taxon>
        <taxon>Ciliophora</taxon>
        <taxon>Intramacronucleata</taxon>
        <taxon>Spirotrichea</taxon>
        <taxon>Stichotrichia</taxon>
        <taxon>Sporadotrichida</taxon>
        <taxon>Halteriidae</taxon>
        <taxon>Halteria</taxon>
    </lineage>
</organism>
<dbReference type="EMBL" id="RRYP01003874">
    <property type="protein sequence ID" value="TNV83399.1"/>
    <property type="molecule type" value="Genomic_DNA"/>
</dbReference>
<comment type="caution">
    <text evidence="1">The sequence shown here is derived from an EMBL/GenBank/DDBJ whole genome shotgun (WGS) entry which is preliminary data.</text>
</comment>
<reference evidence="1" key="1">
    <citation type="submission" date="2019-06" db="EMBL/GenBank/DDBJ databases">
        <authorList>
            <person name="Zheng W."/>
        </authorList>
    </citation>
    <scope>NUCLEOTIDE SEQUENCE</scope>
    <source>
        <strain evidence="1">QDHG01</strain>
    </source>
</reference>
<dbReference type="AlphaFoldDB" id="A0A8J8NZD7"/>
<evidence type="ECO:0000313" key="1">
    <source>
        <dbReference type="EMBL" id="TNV83399.1"/>
    </source>
</evidence>
<name>A0A8J8NZD7_HALGN</name>
<gene>
    <name evidence="1" type="ORF">FGO68_gene3666</name>
</gene>
<sequence>MKSRINLKMKSHIFAMFVVITRKIKLILMLGMLMTCLLNVFSNFMQQMTSNSNKLIYQSTKEQNLFPDADIIIQGHHQNLNIAIQSFIKIGKVQVIKAIIPINDRNQ</sequence>
<keyword evidence="2" id="KW-1185">Reference proteome</keyword>
<dbReference type="Proteomes" id="UP000785679">
    <property type="component" value="Unassembled WGS sequence"/>
</dbReference>